<evidence type="ECO:0000313" key="12">
    <source>
        <dbReference type="EMBL" id="MED6201553.1"/>
    </source>
</evidence>
<dbReference type="PRINTS" id="PR00464">
    <property type="entry name" value="EP450II"/>
</dbReference>
<proteinExistence type="inferred from homology"/>
<organism evidence="12 13">
    <name type="scientific">Stylosanthes scabra</name>
    <dbReference type="NCBI Taxonomy" id="79078"/>
    <lineage>
        <taxon>Eukaryota</taxon>
        <taxon>Viridiplantae</taxon>
        <taxon>Streptophyta</taxon>
        <taxon>Embryophyta</taxon>
        <taxon>Tracheophyta</taxon>
        <taxon>Spermatophyta</taxon>
        <taxon>Magnoliopsida</taxon>
        <taxon>eudicotyledons</taxon>
        <taxon>Gunneridae</taxon>
        <taxon>Pentapetalae</taxon>
        <taxon>rosids</taxon>
        <taxon>fabids</taxon>
        <taxon>Fabales</taxon>
        <taxon>Fabaceae</taxon>
        <taxon>Papilionoideae</taxon>
        <taxon>50 kb inversion clade</taxon>
        <taxon>dalbergioids sensu lato</taxon>
        <taxon>Dalbergieae</taxon>
        <taxon>Pterocarpus clade</taxon>
        <taxon>Stylosanthes</taxon>
    </lineage>
</organism>
<dbReference type="PANTHER" id="PTHR24282">
    <property type="entry name" value="CYTOCHROME P450 FAMILY MEMBER"/>
    <property type="match status" value="1"/>
</dbReference>
<dbReference type="Gene3D" id="1.10.630.10">
    <property type="entry name" value="Cytochrome P450"/>
    <property type="match status" value="1"/>
</dbReference>
<feature type="non-terminal residue" evidence="12">
    <location>
        <position position="153"/>
    </location>
</feature>
<comment type="subcellular location">
    <subcellularLocation>
        <location evidence="2">Membrane</location>
        <topology evidence="2">Single-pass membrane protein</topology>
    </subcellularLocation>
</comment>
<keyword evidence="9" id="KW-0408">Iron</keyword>
<keyword evidence="6" id="KW-0479">Metal-binding</keyword>
<dbReference type="InterPro" id="IPR050665">
    <property type="entry name" value="Cytochrome_P450_Monooxygen"/>
</dbReference>
<name>A0ABU6XXL4_9FABA</name>
<evidence type="ECO:0000256" key="6">
    <source>
        <dbReference type="ARBA" id="ARBA00022723"/>
    </source>
</evidence>
<evidence type="ECO:0000256" key="11">
    <source>
        <dbReference type="ARBA" id="ARBA00023136"/>
    </source>
</evidence>
<evidence type="ECO:0000313" key="13">
    <source>
        <dbReference type="Proteomes" id="UP001341840"/>
    </source>
</evidence>
<keyword evidence="7" id="KW-1133">Transmembrane helix</keyword>
<evidence type="ECO:0000256" key="1">
    <source>
        <dbReference type="ARBA" id="ARBA00001971"/>
    </source>
</evidence>
<comment type="cofactor">
    <cofactor evidence="1">
        <name>heme</name>
        <dbReference type="ChEBI" id="CHEBI:30413"/>
    </cofactor>
</comment>
<keyword evidence="8" id="KW-0560">Oxidoreductase</keyword>
<dbReference type="PANTHER" id="PTHR24282:SF255">
    <property type="entry name" value="CYTOCHROME P450 72A11-RELATED"/>
    <property type="match status" value="1"/>
</dbReference>
<keyword evidence="10" id="KW-0503">Monooxygenase</keyword>
<dbReference type="InterPro" id="IPR002402">
    <property type="entry name" value="Cyt_P450_E_grp-II"/>
</dbReference>
<keyword evidence="5" id="KW-0812">Transmembrane</keyword>
<reference evidence="12 13" key="1">
    <citation type="journal article" date="2023" name="Plants (Basel)">
        <title>Bridging the Gap: Combining Genomics and Transcriptomics Approaches to Understand Stylosanthes scabra, an Orphan Legume from the Brazilian Caatinga.</title>
        <authorList>
            <person name="Ferreira-Neto J.R.C."/>
            <person name="da Silva M.D."/>
            <person name="Binneck E."/>
            <person name="de Melo N.F."/>
            <person name="da Silva R.H."/>
            <person name="de Melo A.L.T.M."/>
            <person name="Pandolfi V."/>
            <person name="Bustamante F.O."/>
            <person name="Brasileiro-Vidal A.C."/>
            <person name="Benko-Iseppon A.M."/>
        </authorList>
    </citation>
    <scope>NUCLEOTIDE SEQUENCE [LARGE SCALE GENOMIC DNA]</scope>
    <source>
        <tissue evidence="12">Leaves</tissue>
    </source>
</reference>
<evidence type="ECO:0000256" key="5">
    <source>
        <dbReference type="ARBA" id="ARBA00022692"/>
    </source>
</evidence>
<evidence type="ECO:0008006" key="14">
    <source>
        <dbReference type="Google" id="ProtNLM"/>
    </source>
</evidence>
<dbReference type="Proteomes" id="UP001341840">
    <property type="component" value="Unassembled WGS sequence"/>
</dbReference>
<keyword evidence="11" id="KW-0472">Membrane</keyword>
<evidence type="ECO:0000256" key="7">
    <source>
        <dbReference type="ARBA" id="ARBA00022989"/>
    </source>
</evidence>
<protein>
    <recommendedName>
        <fullName evidence="14">Cytochrome P450</fullName>
    </recommendedName>
</protein>
<evidence type="ECO:0000256" key="4">
    <source>
        <dbReference type="ARBA" id="ARBA00022617"/>
    </source>
</evidence>
<sequence length="153" mass="17782">KNSFFWFGGIPRLIVTDPELIKDVFNKIYDFPKPDTNPLIKLLANGLAGHEGEKWSKHRRIINPAFHLEKLKLMMPIFLKSSNDMISRWEKILSSNVSCEIDVWPFLQNLTSDVISRAAFGSSYEEGIRIFELQKEQLKLTIEVIMKIYIPGW</sequence>
<keyword evidence="4" id="KW-0349">Heme</keyword>
<keyword evidence="13" id="KW-1185">Reference proteome</keyword>
<dbReference type="SUPFAM" id="SSF48264">
    <property type="entry name" value="Cytochrome P450"/>
    <property type="match status" value="1"/>
</dbReference>
<comment type="similarity">
    <text evidence="3">Belongs to the cytochrome P450 family.</text>
</comment>
<gene>
    <name evidence="12" type="ORF">PIB30_096188</name>
</gene>
<evidence type="ECO:0000256" key="8">
    <source>
        <dbReference type="ARBA" id="ARBA00023002"/>
    </source>
</evidence>
<dbReference type="EMBL" id="JASCZI010213707">
    <property type="protein sequence ID" value="MED6201553.1"/>
    <property type="molecule type" value="Genomic_DNA"/>
</dbReference>
<evidence type="ECO:0000256" key="3">
    <source>
        <dbReference type="ARBA" id="ARBA00010617"/>
    </source>
</evidence>
<evidence type="ECO:0000256" key="9">
    <source>
        <dbReference type="ARBA" id="ARBA00023004"/>
    </source>
</evidence>
<comment type="caution">
    <text evidence="12">The sequence shown here is derived from an EMBL/GenBank/DDBJ whole genome shotgun (WGS) entry which is preliminary data.</text>
</comment>
<evidence type="ECO:0000256" key="2">
    <source>
        <dbReference type="ARBA" id="ARBA00004167"/>
    </source>
</evidence>
<dbReference type="Pfam" id="PF00067">
    <property type="entry name" value="p450"/>
    <property type="match status" value="1"/>
</dbReference>
<dbReference type="InterPro" id="IPR036396">
    <property type="entry name" value="Cyt_P450_sf"/>
</dbReference>
<accession>A0ABU6XXL4</accession>
<dbReference type="InterPro" id="IPR001128">
    <property type="entry name" value="Cyt_P450"/>
</dbReference>
<feature type="non-terminal residue" evidence="12">
    <location>
        <position position="1"/>
    </location>
</feature>
<evidence type="ECO:0000256" key="10">
    <source>
        <dbReference type="ARBA" id="ARBA00023033"/>
    </source>
</evidence>